<dbReference type="Proteomes" id="UP001152592">
    <property type="component" value="Unassembled WGS sequence"/>
</dbReference>
<dbReference type="GO" id="GO:0016887">
    <property type="term" value="F:ATP hydrolysis activity"/>
    <property type="evidence" value="ECO:0007669"/>
    <property type="project" value="InterPro"/>
</dbReference>
<dbReference type="PANTHER" id="PTHR46411:SF2">
    <property type="entry name" value="AAA+ ATPASE DOMAIN-CONTAINING PROTEIN"/>
    <property type="match status" value="1"/>
</dbReference>
<dbReference type="InterPro" id="IPR054289">
    <property type="entry name" value="DUF7025"/>
</dbReference>
<dbReference type="OrthoDB" id="3936150at2759"/>
<evidence type="ECO:0000313" key="4">
    <source>
        <dbReference type="Proteomes" id="UP001152592"/>
    </source>
</evidence>
<dbReference type="Gene3D" id="3.40.50.300">
    <property type="entry name" value="P-loop containing nucleotide triphosphate hydrolases"/>
    <property type="match status" value="1"/>
</dbReference>
<dbReference type="Pfam" id="PF23232">
    <property type="entry name" value="AAA_lid_13"/>
    <property type="match status" value="1"/>
</dbReference>
<dbReference type="EMBL" id="CAJVPD010000261">
    <property type="protein sequence ID" value="CAG8408166.1"/>
    <property type="molecule type" value="Genomic_DNA"/>
</dbReference>
<evidence type="ECO:0000313" key="3">
    <source>
        <dbReference type="EMBL" id="CAG8408166.1"/>
    </source>
</evidence>
<proteinExistence type="predicted"/>
<protein>
    <recommendedName>
        <fullName evidence="2">AAA+ ATPase domain-containing protein</fullName>
    </recommendedName>
</protein>
<name>A0A9W4JQG7_9EURO</name>
<accession>A0A9W4JQG7</accession>
<feature type="region of interest" description="Disordered" evidence="1">
    <location>
        <begin position="1"/>
        <end position="23"/>
    </location>
</feature>
<dbReference type="InterPro" id="IPR027417">
    <property type="entry name" value="P-loop_NTPase"/>
</dbReference>
<dbReference type="InterPro" id="IPR056599">
    <property type="entry name" value="AAA_lid_fung"/>
</dbReference>
<dbReference type="PANTHER" id="PTHR46411">
    <property type="entry name" value="FAMILY ATPASE, PUTATIVE-RELATED"/>
    <property type="match status" value="1"/>
</dbReference>
<dbReference type="CDD" id="cd19481">
    <property type="entry name" value="RecA-like_protease"/>
    <property type="match status" value="1"/>
</dbReference>
<dbReference type="SMART" id="SM00382">
    <property type="entry name" value="AAA"/>
    <property type="match status" value="1"/>
</dbReference>
<dbReference type="SUPFAM" id="SSF52540">
    <property type="entry name" value="P-loop containing nucleoside triphosphate hydrolases"/>
    <property type="match status" value="1"/>
</dbReference>
<evidence type="ECO:0000256" key="1">
    <source>
        <dbReference type="SAM" id="MobiDB-lite"/>
    </source>
</evidence>
<feature type="domain" description="AAA+ ATPase" evidence="2">
    <location>
        <begin position="476"/>
        <end position="603"/>
    </location>
</feature>
<gene>
    <name evidence="3" type="ORF">PSALAMII_LOCUS8408</name>
</gene>
<dbReference type="InterPro" id="IPR003593">
    <property type="entry name" value="AAA+_ATPase"/>
</dbReference>
<organism evidence="3 4">
    <name type="scientific">Penicillium salamii</name>
    <dbReference type="NCBI Taxonomy" id="1612424"/>
    <lineage>
        <taxon>Eukaryota</taxon>
        <taxon>Fungi</taxon>
        <taxon>Dikarya</taxon>
        <taxon>Ascomycota</taxon>
        <taxon>Pezizomycotina</taxon>
        <taxon>Eurotiomycetes</taxon>
        <taxon>Eurotiomycetidae</taxon>
        <taxon>Eurotiales</taxon>
        <taxon>Aspergillaceae</taxon>
        <taxon>Penicillium</taxon>
    </lineage>
</organism>
<dbReference type="InterPro" id="IPR003959">
    <property type="entry name" value="ATPase_AAA_core"/>
</dbReference>
<dbReference type="GO" id="GO:0005524">
    <property type="term" value="F:ATP binding"/>
    <property type="evidence" value="ECO:0007669"/>
    <property type="project" value="InterPro"/>
</dbReference>
<sequence>MCQPRTGKRKAASNNGDSDSDLERQTLAKRRPSLLSSPPFTVCTIHRIHCTKINHHRDHYREAYFEDSPRLFAGDSKASALRGRRNIADVSDFIESHSNIGLILYRDYDCEAYHLETESHFRPLERPNDPKIKSLLPYFYRLDSDGMPADSHQEAMLIVSEELQDALHELTGMDIDLISGLEDPGVMRGLITQMYHYRAIGDDPAVAEKLGDRYFELAVFLVEFMKKTFIHEYNEADDLFSKGLVTKFHLPKLFAAQDVLVTKERGQPCAYVLDVFPGDSMALSCWAWRFDGRFWKYRIAIDVNWPGSQETVAITDLSIYPLIYATPDVKRLLESCGRRFWLIRHGKYISYTSPGIQKDGQNIQSRYMVDMITYRELHTEDDTPEDREYLSDGEMEAEEPPDKTFLLLLPTTIHGFGFQDKKWRLLFVSQISMIKWNEKAFDHLVLHSTKKELIRALIKKHDATTESTDVIEGKGNGLILLLHGGPGTGKTLTAESVAELTHRPLYRVTCGDVGTNADDVEEYLESALHLGKVWRCVVLLDEADVFLEERTHQDLQRNALVSVFLRVIEYYDGILVLTSNRIGTFDEAFKSRVQLIVHYPKLQKEERRRIWFKFIKGLRNTHVDLHIEELEEHVEDLSDKELNGREIRNAIQTATLLAQFKEEHLQYEHLTKVIAVSEEFKQYLRDRFGHDDEELVQQRQLR</sequence>
<reference evidence="3" key="1">
    <citation type="submission" date="2021-07" db="EMBL/GenBank/DDBJ databases">
        <authorList>
            <person name="Branca A.L. A."/>
        </authorList>
    </citation>
    <scope>NUCLEOTIDE SEQUENCE</scope>
</reference>
<dbReference type="Pfam" id="PF22942">
    <property type="entry name" value="DUF7025"/>
    <property type="match status" value="1"/>
</dbReference>
<evidence type="ECO:0000259" key="2">
    <source>
        <dbReference type="SMART" id="SM00382"/>
    </source>
</evidence>
<dbReference type="Pfam" id="PF00004">
    <property type="entry name" value="AAA"/>
    <property type="match status" value="1"/>
</dbReference>
<dbReference type="AlphaFoldDB" id="A0A9W4JQG7"/>
<comment type="caution">
    <text evidence="3">The sequence shown here is derived from an EMBL/GenBank/DDBJ whole genome shotgun (WGS) entry which is preliminary data.</text>
</comment>
<feature type="compositionally biased region" description="Basic residues" evidence="1">
    <location>
        <begin position="1"/>
        <end position="11"/>
    </location>
</feature>